<name>A0A1J4PVZ8_9ACTN</name>
<reference evidence="2" key="1">
    <citation type="submission" date="2016-10" db="EMBL/GenBank/DDBJ databases">
        <title>Genome sequence of Streptomyces malaysiense MUSC 136.</title>
        <authorList>
            <person name="Lee L.-H."/>
            <person name="Ser H.-L."/>
        </authorList>
    </citation>
    <scope>NUCLEOTIDE SEQUENCE [LARGE SCALE GENOMIC DNA]</scope>
    <source>
        <strain evidence="2">MUSC 136</strain>
    </source>
</reference>
<accession>A0A1J4PVZ8</accession>
<protein>
    <submittedName>
        <fullName evidence="2">Uncharacterized protein</fullName>
    </submittedName>
</protein>
<feature type="region of interest" description="Disordered" evidence="1">
    <location>
        <begin position="1"/>
        <end position="25"/>
    </location>
</feature>
<evidence type="ECO:0000313" key="3">
    <source>
        <dbReference type="Proteomes" id="UP000034838"/>
    </source>
</evidence>
<gene>
    <name evidence="2" type="ORF">VT52_029495</name>
</gene>
<sequence length="70" mass="7105">MTADMRWPQPGRGAQPGPSAPPRVEQSAVGAAGGAVLFCGMSIGFEDVTAGLPRIGRAPLGETVTFVDGH</sequence>
<keyword evidence="3" id="KW-1185">Reference proteome</keyword>
<evidence type="ECO:0000256" key="1">
    <source>
        <dbReference type="SAM" id="MobiDB-lite"/>
    </source>
</evidence>
<comment type="caution">
    <text evidence="2">The sequence shown here is derived from an EMBL/GenBank/DDBJ whole genome shotgun (WGS) entry which is preliminary data.</text>
</comment>
<dbReference type="AlphaFoldDB" id="A0A1J4PVZ8"/>
<proteinExistence type="predicted"/>
<evidence type="ECO:0000313" key="2">
    <source>
        <dbReference type="EMBL" id="OIK24008.1"/>
    </source>
</evidence>
<dbReference type="EMBL" id="LBDA02000081">
    <property type="protein sequence ID" value="OIK24008.1"/>
    <property type="molecule type" value="Genomic_DNA"/>
</dbReference>
<dbReference type="Proteomes" id="UP000034838">
    <property type="component" value="Unassembled WGS sequence"/>
</dbReference>
<organism evidence="2 3">
    <name type="scientific">Streptomyces malaysiense</name>
    <dbReference type="NCBI Taxonomy" id="1428626"/>
    <lineage>
        <taxon>Bacteria</taxon>
        <taxon>Bacillati</taxon>
        <taxon>Actinomycetota</taxon>
        <taxon>Actinomycetes</taxon>
        <taxon>Kitasatosporales</taxon>
        <taxon>Streptomycetaceae</taxon>
        <taxon>Streptomyces</taxon>
    </lineage>
</organism>